<dbReference type="RefSeq" id="WP_307352553.1">
    <property type="nucleotide sequence ID" value="NZ_JAUSVS010000011.1"/>
</dbReference>
<keyword evidence="2" id="KW-1185">Reference proteome</keyword>
<dbReference type="Proteomes" id="UP001228905">
    <property type="component" value="Unassembled WGS sequence"/>
</dbReference>
<proteinExistence type="predicted"/>
<protein>
    <submittedName>
        <fullName evidence="1">Uncharacterized protein</fullName>
    </submittedName>
</protein>
<accession>A0ABU0IZ43</accession>
<sequence>MLLSTEKLEAIVWQAADARRLRAFRPLPQPTPRGEHARLLTIAAARRLRAAERAGRDRCEDAEYWKAVAPSALSKARIWRTEEAFAPLP</sequence>
<evidence type="ECO:0000313" key="1">
    <source>
        <dbReference type="EMBL" id="MDQ0466453.1"/>
    </source>
</evidence>
<reference evidence="1 2" key="1">
    <citation type="submission" date="2023-07" db="EMBL/GenBank/DDBJ databases">
        <title>Genomic Encyclopedia of Type Strains, Phase IV (KMG-IV): sequencing the most valuable type-strain genomes for metagenomic binning, comparative biology and taxonomic classification.</title>
        <authorList>
            <person name="Goeker M."/>
        </authorList>
    </citation>
    <scope>NUCLEOTIDE SEQUENCE [LARGE SCALE GENOMIC DNA]</scope>
    <source>
        <strain evidence="1 2">DSM 18695</strain>
    </source>
</reference>
<gene>
    <name evidence="1" type="ORF">QO010_004246</name>
</gene>
<comment type="caution">
    <text evidence="1">The sequence shown here is derived from an EMBL/GenBank/DDBJ whole genome shotgun (WGS) entry which is preliminary data.</text>
</comment>
<name>A0ABU0IZ43_9CAUL</name>
<evidence type="ECO:0000313" key="2">
    <source>
        <dbReference type="Proteomes" id="UP001228905"/>
    </source>
</evidence>
<dbReference type="EMBL" id="JAUSVS010000011">
    <property type="protein sequence ID" value="MDQ0466453.1"/>
    <property type="molecule type" value="Genomic_DNA"/>
</dbReference>
<organism evidence="1 2">
    <name type="scientific">Caulobacter ginsengisoli</name>
    <dbReference type="NCBI Taxonomy" id="400775"/>
    <lineage>
        <taxon>Bacteria</taxon>
        <taxon>Pseudomonadati</taxon>
        <taxon>Pseudomonadota</taxon>
        <taxon>Alphaproteobacteria</taxon>
        <taxon>Caulobacterales</taxon>
        <taxon>Caulobacteraceae</taxon>
        <taxon>Caulobacter</taxon>
    </lineage>
</organism>